<dbReference type="STRING" id="4829.A0A163JZI2"/>
<feature type="region of interest" description="Disordered" evidence="1">
    <location>
        <begin position="327"/>
        <end position="817"/>
    </location>
</feature>
<feature type="compositionally biased region" description="Low complexity" evidence="1">
    <location>
        <begin position="638"/>
        <end position="657"/>
    </location>
</feature>
<feature type="compositionally biased region" description="Basic and acidic residues" evidence="1">
    <location>
        <begin position="621"/>
        <end position="637"/>
    </location>
</feature>
<sequence length="979" mass="106179">MSRECRYICQRAANAIISEVGSYRVSSDALLGINQFLDEFLVQLLQNCQSLDLSRIKASVFALLPSTLGKNAIVEAELEVKTFTETDVIDYDVYEKMRLIGPPFPTTKCLPLLRDRCFEFCTLADKDDQQSWVPQPECGDFVISPIVAIYVTTVLEHMAEYILTAVAMTAETEDTDYVRIKELFLALVDDIQVGMVFQSMDLRDKMEKRFISNGYISRPSMLPPPLPSSPSTRQDQIRNSTSSTANNGMLGDMTFDELDLNYDDEDDTSSSQRPSRLGAHSSFSNYSVAANNNRRPVSMMSNNTSNGTIHSAFSSSSSANKKAYKVFKNDHQGGGGGGGSGSSPLSSEQPSSSVYDPDAPTMNFEDLIRSGNTMRVSLTPNRLKTIETKDQMIDDPTPSKPAWKRRSSSVPRMSTSSAPSSRPQTPIPSHQRSPSPLVPSSSPPPHGPHGRTSVQDNSILKDSSSTERRASPPARLHETKQPKPSKTDTRFEHPRDAPKPPSLSSTSSPSKVVEKSLPTPNSSTSSRQSKNRPPVPSDLSLPSSSSIASSMKTTSTKATSESSSSSESVPPTVTSKPAKSTEAPVDVSSHTNSSITSKTPRTVTPSTSRPTLRRGSLSNRKSRENLRRQREKAEEALQQKAAPTTTEAGSAASSSDDLSSKRQDSTPKQQAPESDSQADLSLQQEALTKEPESLPDTGTKRPERPSSYVAKRASMAGRRQSLHESYAINVTEADTTPTTPPVRQISAAGTVGNTIKQLDQAVKQKSSSSSVRQRTSPSSSTASSPSIDTKDDPLNPSPSNRQLSPPPSIQQKSASRKSVVLDKVLQFERAHSLDDVAQRRASSYIPRRERFMYLQRDPNALERSTPKSATGTSSSASQYMVRPGTSAAIAAAAARFAAGVSMATQTDTPPPAAPSLVVTDETGNTPVQKTTKPTTDDNDDAVSLCGIVDGDEEWFLPEDEWEDIHEQENAVAEWLLGEA</sequence>
<feature type="compositionally biased region" description="Polar residues" evidence="1">
    <location>
        <begin position="452"/>
        <end position="463"/>
    </location>
</feature>
<feature type="compositionally biased region" description="Polar residues" evidence="1">
    <location>
        <begin position="281"/>
        <end position="309"/>
    </location>
</feature>
<feature type="compositionally biased region" description="Polar residues" evidence="1">
    <location>
        <begin position="370"/>
        <end position="382"/>
    </location>
</feature>
<organism evidence="2">
    <name type="scientific">Absidia glauca</name>
    <name type="common">Pin mould</name>
    <dbReference type="NCBI Taxonomy" id="4829"/>
    <lineage>
        <taxon>Eukaryota</taxon>
        <taxon>Fungi</taxon>
        <taxon>Fungi incertae sedis</taxon>
        <taxon>Mucoromycota</taxon>
        <taxon>Mucoromycotina</taxon>
        <taxon>Mucoromycetes</taxon>
        <taxon>Mucorales</taxon>
        <taxon>Cunninghamellaceae</taxon>
        <taxon>Absidia</taxon>
    </lineage>
</organism>
<feature type="compositionally biased region" description="Gly residues" evidence="1">
    <location>
        <begin position="332"/>
        <end position="341"/>
    </location>
</feature>
<feature type="compositionally biased region" description="Low complexity" evidence="1">
    <location>
        <begin position="537"/>
        <end position="577"/>
    </location>
</feature>
<feature type="compositionally biased region" description="Low complexity" evidence="1">
    <location>
        <begin position="502"/>
        <end position="511"/>
    </location>
</feature>
<feature type="compositionally biased region" description="Basic and acidic residues" evidence="1">
    <location>
        <begin position="464"/>
        <end position="498"/>
    </location>
</feature>
<feature type="compositionally biased region" description="Polar residues" evidence="1">
    <location>
        <begin position="866"/>
        <end position="878"/>
    </location>
</feature>
<dbReference type="Gene3D" id="1.10.20.10">
    <property type="entry name" value="Histone, subunit A"/>
    <property type="match status" value="1"/>
</dbReference>
<dbReference type="OMA" id="DDIMAGS"/>
<feature type="compositionally biased region" description="Acidic residues" evidence="1">
    <location>
        <begin position="254"/>
        <end position="268"/>
    </location>
</feature>
<proteinExistence type="predicted"/>
<feature type="compositionally biased region" description="Low complexity" evidence="1">
    <location>
        <begin position="342"/>
        <end position="353"/>
    </location>
</feature>
<feature type="compositionally biased region" description="Low complexity" evidence="1">
    <location>
        <begin position="763"/>
        <end position="786"/>
    </location>
</feature>
<accession>A0A163JZI2</accession>
<name>A0A163JZI2_ABSGL</name>
<feature type="compositionally biased region" description="Polar residues" evidence="1">
    <location>
        <begin position="797"/>
        <end position="813"/>
    </location>
</feature>
<keyword evidence="3" id="KW-1185">Reference proteome</keyword>
<reference evidence="2" key="1">
    <citation type="submission" date="2016-04" db="EMBL/GenBank/DDBJ databases">
        <authorList>
            <person name="Evans L.H."/>
            <person name="Alamgir A."/>
            <person name="Owens N."/>
            <person name="Weber N.D."/>
            <person name="Virtaneva K."/>
            <person name="Barbian K."/>
            <person name="Babar A."/>
            <person name="Rosenke K."/>
        </authorList>
    </citation>
    <scope>NUCLEOTIDE SEQUENCE [LARGE SCALE GENOMIC DNA]</scope>
    <source>
        <strain evidence="2">CBS 101.48</strain>
    </source>
</reference>
<gene>
    <name evidence="2" type="primary">ABSGL_10041.1 scaffold 11786</name>
</gene>
<feature type="compositionally biased region" description="Polar residues" evidence="1">
    <location>
        <begin position="518"/>
        <end position="528"/>
    </location>
</feature>
<evidence type="ECO:0000313" key="2">
    <source>
        <dbReference type="EMBL" id="SAM04181.1"/>
    </source>
</evidence>
<feature type="compositionally biased region" description="Polar residues" evidence="1">
    <location>
        <begin position="232"/>
        <end position="247"/>
    </location>
</feature>
<feature type="region of interest" description="Disordered" evidence="1">
    <location>
        <begin position="829"/>
        <end position="878"/>
    </location>
</feature>
<dbReference type="AlphaFoldDB" id="A0A163JZI2"/>
<dbReference type="InParanoid" id="A0A163JZI2"/>
<evidence type="ECO:0000256" key="1">
    <source>
        <dbReference type="SAM" id="MobiDB-lite"/>
    </source>
</evidence>
<feature type="compositionally biased region" description="Basic and acidic residues" evidence="1">
    <location>
        <begin position="687"/>
        <end position="704"/>
    </location>
</feature>
<protein>
    <submittedName>
        <fullName evidence="2">Uncharacterized protein</fullName>
    </submittedName>
</protein>
<dbReference type="InterPro" id="IPR009072">
    <property type="entry name" value="Histone-fold"/>
</dbReference>
<feature type="compositionally biased region" description="Low complexity" evidence="1">
    <location>
        <begin position="596"/>
        <end position="616"/>
    </location>
</feature>
<dbReference type="Proteomes" id="UP000078561">
    <property type="component" value="Unassembled WGS sequence"/>
</dbReference>
<feature type="compositionally biased region" description="Low complexity" evidence="1">
    <location>
        <begin position="408"/>
        <end position="424"/>
    </location>
</feature>
<feature type="region of interest" description="Disordered" evidence="1">
    <location>
        <begin position="216"/>
        <end position="314"/>
    </location>
</feature>
<evidence type="ECO:0000313" key="3">
    <source>
        <dbReference type="Proteomes" id="UP000078561"/>
    </source>
</evidence>
<dbReference type="OrthoDB" id="5382203at2759"/>
<feature type="compositionally biased region" description="Polar residues" evidence="1">
    <location>
        <begin position="666"/>
        <end position="686"/>
    </location>
</feature>
<feature type="compositionally biased region" description="Basic and acidic residues" evidence="1">
    <location>
        <begin position="829"/>
        <end position="838"/>
    </location>
</feature>
<dbReference type="GO" id="GO:0046982">
    <property type="term" value="F:protein heterodimerization activity"/>
    <property type="evidence" value="ECO:0007669"/>
    <property type="project" value="InterPro"/>
</dbReference>
<feature type="region of interest" description="Disordered" evidence="1">
    <location>
        <begin position="900"/>
        <end position="941"/>
    </location>
</feature>
<dbReference type="EMBL" id="LT554351">
    <property type="protein sequence ID" value="SAM04181.1"/>
    <property type="molecule type" value="Genomic_DNA"/>
</dbReference>